<dbReference type="AlphaFoldDB" id="A0A839T4D8"/>
<protein>
    <submittedName>
        <fullName evidence="2">Uncharacterized protein</fullName>
    </submittedName>
</protein>
<accession>A0A839T4D8</accession>
<name>A0A839T4D8_AZOMA</name>
<proteinExistence type="predicted"/>
<sequence length="48" mass="5540">MNDSSKRKTHKPSEKEKKNLERKPEKDTEDQLDKALEDTFPASDPISP</sequence>
<dbReference type="EMBL" id="JACHXI010000011">
    <property type="protein sequence ID" value="MBB3103948.1"/>
    <property type="molecule type" value="Genomic_DNA"/>
</dbReference>
<feature type="compositionally biased region" description="Basic and acidic residues" evidence="1">
    <location>
        <begin position="1"/>
        <end position="37"/>
    </location>
</feature>
<gene>
    <name evidence="2" type="ORF">FHR87_002358</name>
</gene>
<evidence type="ECO:0000256" key="1">
    <source>
        <dbReference type="SAM" id="MobiDB-lite"/>
    </source>
</evidence>
<comment type="caution">
    <text evidence="2">The sequence shown here is derived from an EMBL/GenBank/DDBJ whole genome shotgun (WGS) entry which is preliminary data.</text>
</comment>
<feature type="region of interest" description="Disordered" evidence="1">
    <location>
        <begin position="1"/>
        <end position="48"/>
    </location>
</feature>
<reference evidence="2 3" key="1">
    <citation type="submission" date="2020-08" db="EMBL/GenBank/DDBJ databases">
        <title>Genomic Encyclopedia of Type Strains, Phase III (KMG-III): the genomes of soil and plant-associated and newly described type strains.</title>
        <authorList>
            <person name="Whitman W."/>
        </authorList>
    </citation>
    <scope>NUCLEOTIDE SEQUENCE [LARGE SCALE GENOMIC DNA]</scope>
    <source>
        <strain evidence="2 3">CECT 4462</strain>
    </source>
</reference>
<evidence type="ECO:0000313" key="2">
    <source>
        <dbReference type="EMBL" id="MBB3103948.1"/>
    </source>
</evidence>
<dbReference type="RefSeq" id="WP_183166861.1">
    <property type="nucleotide sequence ID" value="NZ_JACHXI010000011.1"/>
</dbReference>
<evidence type="ECO:0000313" key="3">
    <source>
        <dbReference type="Proteomes" id="UP000549250"/>
    </source>
</evidence>
<keyword evidence="3" id="KW-1185">Reference proteome</keyword>
<dbReference type="Proteomes" id="UP000549250">
    <property type="component" value="Unassembled WGS sequence"/>
</dbReference>
<organism evidence="2 3">
    <name type="scientific">Azomonas macrocytogenes</name>
    <name type="common">Azotobacter macrocytogenes</name>
    <dbReference type="NCBI Taxonomy" id="69962"/>
    <lineage>
        <taxon>Bacteria</taxon>
        <taxon>Pseudomonadati</taxon>
        <taxon>Pseudomonadota</taxon>
        <taxon>Gammaproteobacteria</taxon>
        <taxon>Pseudomonadales</taxon>
        <taxon>Pseudomonadaceae</taxon>
        <taxon>Azomonas</taxon>
    </lineage>
</organism>